<protein>
    <submittedName>
        <fullName evidence="9">Cyclin-like protein</fullName>
    </submittedName>
</protein>
<dbReference type="GO" id="GO:0016538">
    <property type="term" value="F:cyclin-dependent protein serine/threonine kinase regulator activity"/>
    <property type="evidence" value="ECO:0007669"/>
    <property type="project" value="UniProtKB-ARBA"/>
</dbReference>
<keyword evidence="10" id="KW-1185">Reference proteome</keyword>
<dbReference type="SUPFAM" id="SSF47954">
    <property type="entry name" value="Cyclin-like"/>
    <property type="match status" value="2"/>
</dbReference>
<feature type="region of interest" description="Disordered" evidence="6">
    <location>
        <begin position="1"/>
        <end position="33"/>
    </location>
</feature>
<dbReference type="AlphaFoldDB" id="A0AAE0H5Z7"/>
<dbReference type="InterPro" id="IPR048258">
    <property type="entry name" value="Cyclins_cyclin-box"/>
</dbReference>
<feature type="domain" description="Cyclin-like" evidence="7">
    <location>
        <begin position="213"/>
        <end position="294"/>
    </location>
</feature>
<evidence type="ECO:0000256" key="6">
    <source>
        <dbReference type="SAM" id="MobiDB-lite"/>
    </source>
</evidence>
<reference evidence="9" key="2">
    <citation type="submission" date="2023-06" db="EMBL/GenBank/DDBJ databases">
        <authorList>
            <consortium name="Lawrence Berkeley National Laboratory"/>
            <person name="Haridas S."/>
            <person name="Hensen N."/>
            <person name="Bonometti L."/>
            <person name="Westerberg I."/>
            <person name="Brannstrom I.O."/>
            <person name="Guillou S."/>
            <person name="Cros-Aarteil S."/>
            <person name="Calhoun S."/>
            <person name="Kuo A."/>
            <person name="Mondo S."/>
            <person name="Pangilinan J."/>
            <person name="Riley R."/>
            <person name="Labutti K."/>
            <person name="Andreopoulos B."/>
            <person name="Lipzen A."/>
            <person name="Chen C."/>
            <person name="Yanf M."/>
            <person name="Daum C."/>
            <person name="Ng V."/>
            <person name="Clum A."/>
            <person name="Steindorff A."/>
            <person name="Ohm R."/>
            <person name="Martin F."/>
            <person name="Silar P."/>
            <person name="Natvig D."/>
            <person name="Lalanne C."/>
            <person name="Gautier V."/>
            <person name="Ament-Velasquez S.L."/>
            <person name="Kruys A."/>
            <person name="Hutchinson M.I."/>
            <person name="Powell A.J."/>
            <person name="Barry K."/>
            <person name="Miller A.N."/>
            <person name="Grigoriev I.V."/>
            <person name="Debuchy R."/>
            <person name="Gladieux P."/>
            <person name="Thoren M.H."/>
            <person name="Johannesson H."/>
        </authorList>
    </citation>
    <scope>NUCLEOTIDE SEQUENCE</scope>
    <source>
        <strain evidence="9">CBS 168.71</strain>
    </source>
</reference>
<dbReference type="InterPro" id="IPR036915">
    <property type="entry name" value="Cyclin-like_sf"/>
</dbReference>
<comment type="caution">
    <text evidence="9">The sequence shown here is derived from an EMBL/GenBank/DDBJ whole genome shotgun (WGS) entry which is preliminary data.</text>
</comment>
<feature type="domain" description="Cyclin C-terminal" evidence="8">
    <location>
        <begin position="209"/>
        <end position="324"/>
    </location>
</feature>
<comment type="similarity">
    <text evidence="1">Belongs to the cyclin family. Cyclin AB subfamily.</text>
</comment>
<evidence type="ECO:0000256" key="2">
    <source>
        <dbReference type="ARBA" id="ARBA00022618"/>
    </source>
</evidence>
<dbReference type="SMART" id="SM00385">
    <property type="entry name" value="CYCLIN"/>
    <property type="match status" value="2"/>
</dbReference>
<accession>A0AAE0H5Z7</accession>
<dbReference type="InterPro" id="IPR013763">
    <property type="entry name" value="Cyclin-like_dom"/>
</dbReference>
<evidence type="ECO:0000313" key="9">
    <source>
        <dbReference type="EMBL" id="KAK3290590.1"/>
    </source>
</evidence>
<evidence type="ECO:0000259" key="7">
    <source>
        <dbReference type="SMART" id="SM00385"/>
    </source>
</evidence>
<dbReference type="Pfam" id="PF00134">
    <property type="entry name" value="Cyclin_N"/>
    <property type="match status" value="1"/>
</dbReference>
<evidence type="ECO:0000256" key="5">
    <source>
        <dbReference type="RuleBase" id="RU000383"/>
    </source>
</evidence>
<evidence type="ECO:0000256" key="3">
    <source>
        <dbReference type="ARBA" id="ARBA00023127"/>
    </source>
</evidence>
<dbReference type="InterPro" id="IPR039361">
    <property type="entry name" value="Cyclin"/>
</dbReference>
<name>A0AAE0H5Z7_9PEZI</name>
<evidence type="ECO:0000313" key="10">
    <source>
        <dbReference type="Proteomes" id="UP001278766"/>
    </source>
</evidence>
<dbReference type="FunFam" id="1.10.472.10:FF:000005">
    <property type="entry name" value="G2/mitotic-specific cyclin B"/>
    <property type="match status" value="1"/>
</dbReference>
<gene>
    <name evidence="9" type="ORF">B0H64DRAFT_331726</name>
</gene>
<dbReference type="GO" id="GO:0044772">
    <property type="term" value="P:mitotic cell cycle phase transition"/>
    <property type="evidence" value="ECO:0007669"/>
    <property type="project" value="UniProtKB-ARBA"/>
</dbReference>
<dbReference type="InterPro" id="IPR004367">
    <property type="entry name" value="Cyclin_C-dom"/>
</dbReference>
<dbReference type="SMART" id="SM01332">
    <property type="entry name" value="Cyclin_C"/>
    <property type="match status" value="1"/>
</dbReference>
<sequence length="365" mass="41909">MRVDDEEEQVPYEQGYIPVHSYRSHSDNTTSGPTTLLAPYVTAGVEKELKMAKAYVTAHQIKEESKEEEWDVRMVAEYGDEIFAYMRDLEVRMLPNAHYMDDQIEIQWPMRSVLMDWLVQVHHMLCLLPETLFLAVNYIDRFLSVKAVPLGKLQLVGATALFVAAKYEDIDCPSVQDIVYTVNSGYSVHEILQAARFMLSMLHFELGWPSPMSFLYRIGKADYYDLETRTLAKYFLEVTLLDERFVSSPSSFLAAGAYSISRLFLGKGNWTFAHIHYSGYTLSQLRPLIKTLFECCQYPRKHHSAVYEKYATPKYQQSSTFVAGKMATGLTLTRLYAGDVRRDISCVLTDDMLGRYQAPRNLIPI</sequence>
<dbReference type="GO" id="GO:0051301">
    <property type="term" value="P:cell division"/>
    <property type="evidence" value="ECO:0007669"/>
    <property type="project" value="UniProtKB-KW"/>
</dbReference>
<evidence type="ECO:0000259" key="8">
    <source>
        <dbReference type="SMART" id="SM01332"/>
    </source>
</evidence>
<keyword evidence="3 5" id="KW-0195">Cyclin</keyword>
<dbReference type="PANTHER" id="PTHR10177">
    <property type="entry name" value="CYCLINS"/>
    <property type="match status" value="1"/>
</dbReference>
<evidence type="ECO:0000256" key="4">
    <source>
        <dbReference type="ARBA" id="ARBA00023306"/>
    </source>
</evidence>
<proteinExistence type="inferred from homology"/>
<dbReference type="InterPro" id="IPR006671">
    <property type="entry name" value="Cyclin_N"/>
</dbReference>
<dbReference type="PROSITE" id="PS00292">
    <property type="entry name" value="CYCLINS"/>
    <property type="match status" value="1"/>
</dbReference>
<keyword evidence="2" id="KW-0132">Cell division</keyword>
<dbReference type="FunFam" id="1.10.472.10:FF:000001">
    <property type="entry name" value="G2/mitotic-specific cyclin"/>
    <property type="match status" value="1"/>
</dbReference>
<dbReference type="RefSeq" id="XP_062654104.1">
    <property type="nucleotide sequence ID" value="XM_062801019.1"/>
</dbReference>
<dbReference type="CDD" id="cd20512">
    <property type="entry name" value="CYCLIN_CLBs_yeast_rpt2"/>
    <property type="match status" value="1"/>
</dbReference>
<dbReference type="Gene3D" id="1.10.472.10">
    <property type="entry name" value="Cyclin-like"/>
    <property type="match status" value="2"/>
</dbReference>
<dbReference type="Pfam" id="PF02984">
    <property type="entry name" value="Cyclin_C"/>
    <property type="match status" value="1"/>
</dbReference>
<reference evidence="9" key="1">
    <citation type="journal article" date="2023" name="Mol. Phylogenet. Evol.">
        <title>Genome-scale phylogeny and comparative genomics of the fungal order Sordariales.</title>
        <authorList>
            <person name="Hensen N."/>
            <person name="Bonometti L."/>
            <person name="Westerberg I."/>
            <person name="Brannstrom I.O."/>
            <person name="Guillou S."/>
            <person name="Cros-Aarteil S."/>
            <person name="Calhoun S."/>
            <person name="Haridas S."/>
            <person name="Kuo A."/>
            <person name="Mondo S."/>
            <person name="Pangilinan J."/>
            <person name="Riley R."/>
            <person name="LaButti K."/>
            <person name="Andreopoulos B."/>
            <person name="Lipzen A."/>
            <person name="Chen C."/>
            <person name="Yan M."/>
            <person name="Daum C."/>
            <person name="Ng V."/>
            <person name="Clum A."/>
            <person name="Steindorff A."/>
            <person name="Ohm R.A."/>
            <person name="Martin F."/>
            <person name="Silar P."/>
            <person name="Natvig D.O."/>
            <person name="Lalanne C."/>
            <person name="Gautier V."/>
            <person name="Ament-Velasquez S.L."/>
            <person name="Kruys A."/>
            <person name="Hutchinson M.I."/>
            <person name="Powell A.J."/>
            <person name="Barry K."/>
            <person name="Miller A.N."/>
            <person name="Grigoriev I.V."/>
            <person name="Debuchy R."/>
            <person name="Gladieux P."/>
            <person name="Hiltunen Thoren M."/>
            <person name="Johannesson H."/>
        </authorList>
    </citation>
    <scope>NUCLEOTIDE SEQUENCE</scope>
    <source>
        <strain evidence="9">CBS 168.71</strain>
    </source>
</reference>
<evidence type="ECO:0000256" key="1">
    <source>
        <dbReference type="ARBA" id="ARBA00006955"/>
    </source>
</evidence>
<feature type="compositionally biased region" description="Acidic residues" evidence="6">
    <location>
        <begin position="1"/>
        <end position="10"/>
    </location>
</feature>
<organism evidence="9 10">
    <name type="scientific">Chaetomium fimeti</name>
    <dbReference type="NCBI Taxonomy" id="1854472"/>
    <lineage>
        <taxon>Eukaryota</taxon>
        <taxon>Fungi</taxon>
        <taxon>Dikarya</taxon>
        <taxon>Ascomycota</taxon>
        <taxon>Pezizomycotina</taxon>
        <taxon>Sordariomycetes</taxon>
        <taxon>Sordariomycetidae</taxon>
        <taxon>Sordariales</taxon>
        <taxon>Chaetomiaceae</taxon>
        <taxon>Chaetomium</taxon>
    </lineage>
</organism>
<dbReference type="GeneID" id="87837967"/>
<feature type="domain" description="Cyclin-like" evidence="7">
    <location>
        <begin position="116"/>
        <end position="200"/>
    </location>
</feature>
<dbReference type="Proteomes" id="UP001278766">
    <property type="component" value="Unassembled WGS sequence"/>
</dbReference>
<keyword evidence="4" id="KW-0131">Cell cycle</keyword>
<dbReference type="EMBL" id="JAUEPN010000012">
    <property type="protein sequence ID" value="KAK3290590.1"/>
    <property type="molecule type" value="Genomic_DNA"/>
</dbReference>